<dbReference type="InterPro" id="IPR017452">
    <property type="entry name" value="GPCR_Rhodpsn_7TM"/>
</dbReference>
<evidence type="ECO:0000256" key="4">
    <source>
        <dbReference type="ARBA" id="ARBA00022989"/>
    </source>
</evidence>
<dbReference type="EMBL" id="BLQM01000120">
    <property type="protein sequence ID" value="GMH66251.1"/>
    <property type="molecule type" value="Genomic_DNA"/>
</dbReference>
<feature type="transmembrane region" description="Helical" evidence="11">
    <location>
        <begin position="277"/>
        <end position="296"/>
    </location>
</feature>
<evidence type="ECO:0000256" key="5">
    <source>
        <dbReference type="ARBA" id="ARBA00023040"/>
    </source>
</evidence>
<sequence length="348" mass="38281">MKTILGVFNTTEWNSIANPPEVVGGMWAAQIIVAIVSFFGVCSSSVLFYAIFRDKKLRENTANHCIMIMAATDIGMSVIGVIFSSVVVAEGYYPGVLPCQIQGIMYPTLAMSTFSILLVLTYERFRKIVENKQFLKRQANKAILGLVAVVTVWSMVPVLSGNSLGMNELSATGTLCIVQGGFGLIQYDLVVGINVIFFATVLSAMIFWYSKIYFHLKAVFSKAKNPKEDKGVNIERQILIQFLVITLFFLGCWACLALMWALATFGFKIYSDWYETFAQLTCHLNSAMNPIIYGVMNKKLRAAMFGIAPEWMSLPKLKSSVKPSSQDSSMEEGGASKASTEGSDGVKG</sequence>
<reference evidence="14" key="1">
    <citation type="journal article" date="2023" name="Commun. Biol.">
        <title>Genome analysis of Parmales, the sister group of diatoms, reveals the evolutionary specialization of diatoms from phago-mixotrophs to photoautotrophs.</title>
        <authorList>
            <person name="Ban H."/>
            <person name="Sato S."/>
            <person name="Yoshikawa S."/>
            <person name="Yamada K."/>
            <person name="Nakamura Y."/>
            <person name="Ichinomiya M."/>
            <person name="Sato N."/>
            <person name="Blanc-Mathieu R."/>
            <person name="Endo H."/>
            <person name="Kuwata A."/>
            <person name="Ogata H."/>
        </authorList>
    </citation>
    <scope>NUCLEOTIDE SEQUENCE [LARGE SCALE GENOMIC DNA]</scope>
</reference>
<feature type="transmembrane region" description="Helical" evidence="11">
    <location>
        <begin position="238"/>
        <end position="265"/>
    </location>
</feature>
<evidence type="ECO:0000256" key="8">
    <source>
        <dbReference type="ARBA" id="ARBA00023224"/>
    </source>
</evidence>
<evidence type="ECO:0000256" key="9">
    <source>
        <dbReference type="RuleBase" id="RU000688"/>
    </source>
</evidence>
<dbReference type="Proteomes" id="UP001162640">
    <property type="component" value="Unassembled WGS sequence"/>
</dbReference>
<feature type="transmembrane region" description="Helical" evidence="11">
    <location>
        <begin position="64"/>
        <end position="84"/>
    </location>
</feature>
<keyword evidence="8 9" id="KW-0807">Transducer</keyword>
<name>A0A9W7A9S7_9STRA</name>
<keyword evidence="6 11" id="KW-0472">Membrane</keyword>
<evidence type="ECO:0000313" key="14">
    <source>
        <dbReference type="Proteomes" id="UP001162640"/>
    </source>
</evidence>
<evidence type="ECO:0000256" key="3">
    <source>
        <dbReference type="ARBA" id="ARBA00022692"/>
    </source>
</evidence>
<dbReference type="Pfam" id="PF00001">
    <property type="entry name" value="7tm_1"/>
    <property type="match status" value="1"/>
</dbReference>
<dbReference type="GO" id="GO:0004930">
    <property type="term" value="F:G protein-coupled receptor activity"/>
    <property type="evidence" value="ECO:0007669"/>
    <property type="project" value="UniProtKB-KW"/>
</dbReference>
<feature type="transmembrane region" description="Helical" evidence="11">
    <location>
        <begin position="27"/>
        <end position="52"/>
    </location>
</feature>
<evidence type="ECO:0000256" key="6">
    <source>
        <dbReference type="ARBA" id="ARBA00023136"/>
    </source>
</evidence>
<evidence type="ECO:0000256" key="7">
    <source>
        <dbReference type="ARBA" id="ARBA00023170"/>
    </source>
</evidence>
<evidence type="ECO:0000259" key="12">
    <source>
        <dbReference type="PROSITE" id="PS50262"/>
    </source>
</evidence>
<feature type="compositionally biased region" description="Low complexity" evidence="10">
    <location>
        <begin position="317"/>
        <end position="328"/>
    </location>
</feature>
<dbReference type="PROSITE" id="PS00237">
    <property type="entry name" value="G_PROTEIN_RECEP_F1_1"/>
    <property type="match status" value="1"/>
</dbReference>
<dbReference type="PANTHER" id="PTHR24228">
    <property type="entry name" value="B2 BRADYKININ RECEPTOR/ANGIOTENSIN II RECEPTOR"/>
    <property type="match status" value="1"/>
</dbReference>
<dbReference type="SUPFAM" id="SSF81321">
    <property type="entry name" value="Family A G protein-coupled receptor-like"/>
    <property type="match status" value="1"/>
</dbReference>
<dbReference type="PRINTS" id="PR00237">
    <property type="entry name" value="GPCRRHODOPSN"/>
</dbReference>
<evidence type="ECO:0000256" key="10">
    <source>
        <dbReference type="SAM" id="MobiDB-lite"/>
    </source>
</evidence>
<evidence type="ECO:0000256" key="11">
    <source>
        <dbReference type="SAM" id="Phobius"/>
    </source>
</evidence>
<evidence type="ECO:0000256" key="2">
    <source>
        <dbReference type="ARBA" id="ARBA00022475"/>
    </source>
</evidence>
<feature type="domain" description="G-protein coupled receptors family 1 profile" evidence="12">
    <location>
        <begin position="43"/>
        <end position="293"/>
    </location>
</feature>
<organism evidence="13 14">
    <name type="scientific">Triparma laevis f. inornata</name>
    <dbReference type="NCBI Taxonomy" id="1714386"/>
    <lineage>
        <taxon>Eukaryota</taxon>
        <taxon>Sar</taxon>
        <taxon>Stramenopiles</taxon>
        <taxon>Ochrophyta</taxon>
        <taxon>Bolidophyceae</taxon>
        <taxon>Parmales</taxon>
        <taxon>Triparmaceae</taxon>
        <taxon>Triparma</taxon>
    </lineage>
</organism>
<gene>
    <name evidence="13" type="ORF">TL16_g04391</name>
</gene>
<comment type="caution">
    <text evidence="13">The sequence shown here is derived from an EMBL/GenBank/DDBJ whole genome shotgun (WGS) entry which is preliminary data.</text>
</comment>
<accession>A0A9W7A9S7</accession>
<dbReference type="AlphaFoldDB" id="A0A9W7A9S7"/>
<feature type="region of interest" description="Disordered" evidence="10">
    <location>
        <begin position="317"/>
        <end position="348"/>
    </location>
</feature>
<evidence type="ECO:0000313" key="13">
    <source>
        <dbReference type="EMBL" id="GMH66251.1"/>
    </source>
</evidence>
<dbReference type="GO" id="GO:0005886">
    <property type="term" value="C:plasma membrane"/>
    <property type="evidence" value="ECO:0007669"/>
    <property type="project" value="UniProtKB-SubCell"/>
</dbReference>
<feature type="transmembrane region" description="Helical" evidence="11">
    <location>
        <begin position="104"/>
        <end position="122"/>
    </location>
</feature>
<keyword evidence="4 11" id="KW-1133">Transmembrane helix</keyword>
<protein>
    <recommendedName>
        <fullName evidence="12">G-protein coupled receptors family 1 profile domain-containing protein</fullName>
    </recommendedName>
</protein>
<keyword evidence="5 9" id="KW-0297">G-protein coupled receptor</keyword>
<dbReference type="InterPro" id="IPR000276">
    <property type="entry name" value="GPCR_Rhodpsn"/>
</dbReference>
<evidence type="ECO:0000256" key="1">
    <source>
        <dbReference type="ARBA" id="ARBA00004651"/>
    </source>
</evidence>
<comment type="similarity">
    <text evidence="9">Belongs to the G-protein coupled receptor 1 family.</text>
</comment>
<comment type="subcellular location">
    <subcellularLocation>
        <location evidence="1">Cell membrane</location>
        <topology evidence="1">Multi-pass membrane protein</topology>
    </subcellularLocation>
</comment>
<dbReference type="Gene3D" id="1.20.1070.10">
    <property type="entry name" value="Rhodopsin 7-helix transmembrane proteins"/>
    <property type="match status" value="1"/>
</dbReference>
<keyword evidence="7 9" id="KW-0675">Receptor</keyword>
<dbReference type="PANTHER" id="PTHR24228:SF59">
    <property type="entry name" value="NEUROPEPTIDE RECEPTOR 15"/>
    <property type="match status" value="1"/>
</dbReference>
<dbReference type="CDD" id="cd00637">
    <property type="entry name" value="7tm_classA_rhodopsin-like"/>
    <property type="match status" value="1"/>
</dbReference>
<feature type="transmembrane region" description="Helical" evidence="11">
    <location>
        <begin position="142"/>
        <end position="160"/>
    </location>
</feature>
<dbReference type="PROSITE" id="PS50262">
    <property type="entry name" value="G_PROTEIN_RECEP_F1_2"/>
    <property type="match status" value="1"/>
</dbReference>
<keyword evidence="3 9" id="KW-0812">Transmembrane</keyword>
<keyword evidence="2" id="KW-1003">Cell membrane</keyword>
<feature type="transmembrane region" description="Helical" evidence="11">
    <location>
        <begin position="189"/>
        <end position="209"/>
    </location>
</feature>
<proteinExistence type="inferred from homology"/>